<dbReference type="Proteomes" id="UP001500326">
    <property type="component" value="Unassembled WGS sequence"/>
</dbReference>
<dbReference type="InterPro" id="IPR011013">
    <property type="entry name" value="Gal_mutarotase_sf_dom"/>
</dbReference>
<evidence type="ECO:0000313" key="2">
    <source>
        <dbReference type="Proteomes" id="UP001500326"/>
    </source>
</evidence>
<accession>A0ABN2RNM2</accession>
<dbReference type="SUPFAM" id="SSF74650">
    <property type="entry name" value="Galactose mutarotase-like"/>
    <property type="match status" value="1"/>
</dbReference>
<keyword evidence="2" id="KW-1185">Reference proteome</keyword>
<dbReference type="InterPro" id="IPR008183">
    <property type="entry name" value="Aldose_1/G6P_1-epimerase"/>
</dbReference>
<dbReference type="Pfam" id="PF01263">
    <property type="entry name" value="Aldose_epim"/>
    <property type="match status" value="1"/>
</dbReference>
<dbReference type="CDD" id="cd09022">
    <property type="entry name" value="Aldose_epim_Ec_YihR"/>
    <property type="match status" value="1"/>
</dbReference>
<comment type="caution">
    <text evidence="1">The sequence shown here is derived from an EMBL/GenBank/DDBJ whole genome shotgun (WGS) entry which is preliminary data.</text>
</comment>
<dbReference type="Gene3D" id="2.70.98.10">
    <property type="match status" value="1"/>
</dbReference>
<organism evidence="1 2">
    <name type="scientific">Microbacterium pumilum</name>
    <dbReference type="NCBI Taxonomy" id="344165"/>
    <lineage>
        <taxon>Bacteria</taxon>
        <taxon>Bacillati</taxon>
        <taxon>Actinomycetota</taxon>
        <taxon>Actinomycetes</taxon>
        <taxon>Micrococcales</taxon>
        <taxon>Microbacteriaceae</taxon>
        <taxon>Microbacterium</taxon>
    </lineage>
</organism>
<dbReference type="EMBL" id="BAAAOH010000001">
    <property type="protein sequence ID" value="GAA1972212.1"/>
    <property type="molecule type" value="Genomic_DNA"/>
</dbReference>
<dbReference type="RefSeq" id="WP_344057331.1">
    <property type="nucleotide sequence ID" value="NZ_BAAAOH010000001.1"/>
</dbReference>
<dbReference type="InterPro" id="IPR014718">
    <property type="entry name" value="GH-type_carb-bd"/>
</dbReference>
<evidence type="ECO:0000313" key="1">
    <source>
        <dbReference type="EMBL" id="GAA1972212.1"/>
    </source>
</evidence>
<reference evidence="1 2" key="1">
    <citation type="journal article" date="2019" name="Int. J. Syst. Evol. Microbiol.">
        <title>The Global Catalogue of Microorganisms (GCM) 10K type strain sequencing project: providing services to taxonomists for standard genome sequencing and annotation.</title>
        <authorList>
            <consortium name="The Broad Institute Genomics Platform"/>
            <consortium name="The Broad Institute Genome Sequencing Center for Infectious Disease"/>
            <person name="Wu L."/>
            <person name="Ma J."/>
        </authorList>
    </citation>
    <scope>NUCLEOTIDE SEQUENCE [LARGE SCALE GENOMIC DNA]</scope>
    <source>
        <strain evidence="1 2">JCM 14902</strain>
    </source>
</reference>
<dbReference type="InterPro" id="IPR037480">
    <property type="entry name" value="YihR-like"/>
</dbReference>
<gene>
    <name evidence="1" type="ORF">GCM10009777_00190</name>
</gene>
<protein>
    <submittedName>
        <fullName evidence="1">Aldose 1-epimerase family protein</fullName>
    </submittedName>
</protein>
<proteinExistence type="predicted"/>
<name>A0ABN2RNM2_9MICO</name>
<sequence length="329" mass="35770">MQQIAGTATPVSGIQHRLRAGGYEAIIASVGASLRVLRDAHGDLVVPYKADEMRPAMRGALLAPWPNRTANGRYEFGGAVHQLPLSEPERENAAHGLVAWNDFTVTAKNESRVTLVGMIEAQPGYPWRVRLETSFDLDADGLTQRVVATNEGTAPAPFGVGGHPYLAAGPAHAGAVDAWFLELPADRFIRVSRGRLLPVAIDSVAARDGMFDFRRRRLIGSTVLNHAFGDLHRDASNRTRVRVTDRQGFGVELETDASTRWIQVYTTDAACPEDRRQAVAVEPMSCPPDALNSKLDLITLEPAASSSTEWTIRRAADTARGESRAMHST</sequence>